<dbReference type="InterPro" id="IPR013786">
    <property type="entry name" value="AcylCoA_DH/ox_N"/>
</dbReference>
<dbReference type="InterPro" id="IPR037069">
    <property type="entry name" value="AcylCoA_DH/ox_N_sf"/>
</dbReference>
<sequence length="412" mass="46396">MDFNHSDKVQDLRRRLQEFMDEHILPNDPLHHAQQAAMTDRWQPVPITEALKPKAREAGLWNLFLPASTHGAGLTNLEYAPLAEIMGRVPWSSEVFNCSAPDTGNMETLERYGTEDHKARWLRPLLEGEIRSCFAMTEPDVASSDATNIRTRIERRGDHYVINGRKWWSSGAGDPRCAIFIVMGKTDPEAEKHKQQSMILVPRDTPGLTIKRMLPVFGFDDAPHGHAELEFEDVRVPAENILLGEGRGFEIAQGRLGPGRIHHCMRAIGLAERALEMMCRRTLERRPFGKPLADQGVIIDRIARSRILIDQTRLLTLHAAWRMDTVGNKVARAEIAEIKVAAPEMACQVIDWAIQAHGGAGVTEDFGLAYMFKIARTLRIVDGPDEVHRFQLGRMELNKHRPPRNAPGEAMA</sequence>
<dbReference type="InterPro" id="IPR036250">
    <property type="entry name" value="AcylCo_DH-like_C"/>
</dbReference>
<keyword evidence="4 7" id="KW-0285">Flavoprotein</keyword>
<comment type="caution">
    <text evidence="11">The sequence shown here is derived from an EMBL/GenBank/DDBJ whole genome shotgun (WGS) entry which is preliminary data.</text>
</comment>
<dbReference type="Pfam" id="PF02771">
    <property type="entry name" value="Acyl-CoA_dh_N"/>
    <property type="match status" value="1"/>
</dbReference>
<comment type="similarity">
    <text evidence="2 7">Belongs to the acyl-CoA dehydrogenase family.</text>
</comment>
<dbReference type="SUPFAM" id="SSF56645">
    <property type="entry name" value="Acyl-CoA dehydrogenase NM domain-like"/>
    <property type="match status" value="1"/>
</dbReference>
<name>A0ABS9WA76_9PROT</name>
<evidence type="ECO:0000256" key="1">
    <source>
        <dbReference type="ARBA" id="ARBA00001974"/>
    </source>
</evidence>
<comment type="subunit">
    <text evidence="3">Homodimer.</text>
</comment>
<evidence type="ECO:0000259" key="8">
    <source>
        <dbReference type="Pfam" id="PF00441"/>
    </source>
</evidence>
<dbReference type="RefSeq" id="WP_120009641.1">
    <property type="nucleotide sequence ID" value="NZ_JALBUU010000097.1"/>
</dbReference>
<evidence type="ECO:0000313" key="12">
    <source>
        <dbReference type="Proteomes" id="UP001201985"/>
    </source>
</evidence>
<dbReference type="Pfam" id="PF00441">
    <property type="entry name" value="Acyl-CoA_dh_1"/>
    <property type="match status" value="1"/>
</dbReference>
<keyword evidence="12" id="KW-1185">Reference proteome</keyword>
<protein>
    <submittedName>
        <fullName evidence="11">Acyl-CoA dehydrogenase family protein</fullName>
    </submittedName>
</protein>
<reference evidence="11 12" key="1">
    <citation type="submission" date="2022-03" db="EMBL/GenBank/DDBJ databases">
        <title>Complete genome analysis of Roseomonas KG 17.1 : a prolific producer of plant growth promoters.</title>
        <authorList>
            <person name="Saadouli I."/>
            <person name="Najjari A."/>
            <person name="Mosbah A."/>
            <person name="Ouzari H.I."/>
        </authorList>
    </citation>
    <scope>NUCLEOTIDE SEQUENCE [LARGE SCALE GENOMIC DNA]</scope>
    <source>
        <strain evidence="11 12">KG17-1</strain>
    </source>
</reference>
<dbReference type="Gene3D" id="2.40.110.10">
    <property type="entry name" value="Butyryl-CoA Dehydrogenase, subunit A, domain 2"/>
    <property type="match status" value="1"/>
</dbReference>
<feature type="domain" description="Acyl-CoA dehydrogenase/oxidase C-terminal" evidence="8">
    <location>
        <begin position="246"/>
        <end position="394"/>
    </location>
</feature>
<evidence type="ECO:0000256" key="5">
    <source>
        <dbReference type="ARBA" id="ARBA00022827"/>
    </source>
</evidence>
<dbReference type="Proteomes" id="UP001201985">
    <property type="component" value="Unassembled WGS sequence"/>
</dbReference>
<dbReference type="EMBL" id="JALBUU010000097">
    <property type="protein sequence ID" value="MCI0756207.1"/>
    <property type="molecule type" value="Genomic_DNA"/>
</dbReference>
<evidence type="ECO:0000256" key="4">
    <source>
        <dbReference type="ARBA" id="ARBA00022630"/>
    </source>
</evidence>
<dbReference type="Gene3D" id="1.10.540.10">
    <property type="entry name" value="Acyl-CoA dehydrogenase/oxidase, N-terminal domain"/>
    <property type="match status" value="1"/>
</dbReference>
<keyword evidence="5 7" id="KW-0274">FAD</keyword>
<organism evidence="11 12">
    <name type="scientific">Teichococcus vastitatis</name>
    <dbReference type="NCBI Taxonomy" id="2307076"/>
    <lineage>
        <taxon>Bacteria</taxon>
        <taxon>Pseudomonadati</taxon>
        <taxon>Pseudomonadota</taxon>
        <taxon>Alphaproteobacteria</taxon>
        <taxon>Acetobacterales</taxon>
        <taxon>Roseomonadaceae</taxon>
        <taxon>Roseomonas</taxon>
    </lineage>
</organism>
<dbReference type="InterPro" id="IPR006091">
    <property type="entry name" value="Acyl-CoA_Oxase/DH_mid-dom"/>
</dbReference>
<comment type="cofactor">
    <cofactor evidence="1 7">
        <name>FAD</name>
        <dbReference type="ChEBI" id="CHEBI:57692"/>
    </cofactor>
</comment>
<feature type="domain" description="Acyl-CoA oxidase/dehydrogenase middle" evidence="9">
    <location>
        <begin position="133"/>
        <end position="234"/>
    </location>
</feature>
<evidence type="ECO:0000256" key="3">
    <source>
        <dbReference type="ARBA" id="ARBA00011738"/>
    </source>
</evidence>
<evidence type="ECO:0000259" key="10">
    <source>
        <dbReference type="Pfam" id="PF02771"/>
    </source>
</evidence>
<dbReference type="Pfam" id="PF02770">
    <property type="entry name" value="Acyl-CoA_dh_M"/>
    <property type="match status" value="1"/>
</dbReference>
<keyword evidence="6 7" id="KW-0560">Oxidoreductase</keyword>
<proteinExistence type="inferred from homology"/>
<dbReference type="InterPro" id="IPR046373">
    <property type="entry name" value="Acyl-CoA_Oxase/DH_mid-dom_sf"/>
</dbReference>
<evidence type="ECO:0000256" key="2">
    <source>
        <dbReference type="ARBA" id="ARBA00009347"/>
    </source>
</evidence>
<gene>
    <name evidence="11" type="ORF">MON41_21335</name>
</gene>
<dbReference type="InterPro" id="IPR009100">
    <property type="entry name" value="AcylCoA_DH/oxidase_NM_dom_sf"/>
</dbReference>
<evidence type="ECO:0000256" key="7">
    <source>
        <dbReference type="RuleBase" id="RU362125"/>
    </source>
</evidence>
<accession>A0ABS9WA76</accession>
<evidence type="ECO:0000259" key="9">
    <source>
        <dbReference type="Pfam" id="PF02770"/>
    </source>
</evidence>
<dbReference type="PANTHER" id="PTHR48083:SF13">
    <property type="entry name" value="ACYL-COA DEHYDROGENASE FAMILY MEMBER 11"/>
    <property type="match status" value="1"/>
</dbReference>
<dbReference type="PANTHER" id="PTHR48083">
    <property type="entry name" value="MEDIUM-CHAIN SPECIFIC ACYL-COA DEHYDROGENASE, MITOCHONDRIAL-RELATED"/>
    <property type="match status" value="1"/>
</dbReference>
<dbReference type="InterPro" id="IPR050741">
    <property type="entry name" value="Acyl-CoA_dehydrogenase"/>
</dbReference>
<dbReference type="SUPFAM" id="SSF47203">
    <property type="entry name" value="Acyl-CoA dehydrogenase C-terminal domain-like"/>
    <property type="match status" value="1"/>
</dbReference>
<feature type="domain" description="Acyl-CoA dehydrogenase/oxidase N-terminal" evidence="10">
    <location>
        <begin position="7"/>
        <end position="129"/>
    </location>
</feature>
<evidence type="ECO:0000313" key="11">
    <source>
        <dbReference type="EMBL" id="MCI0756207.1"/>
    </source>
</evidence>
<dbReference type="InterPro" id="IPR009075">
    <property type="entry name" value="AcylCo_DH/oxidase_C"/>
</dbReference>
<evidence type="ECO:0000256" key="6">
    <source>
        <dbReference type="ARBA" id="ARBA00023002"/>
    </source>
</evidence>
<dbReference type="Gene3D" id="1.20.140.10">
    <property type="entry name" value="Butyryl-CoA Dehydrogenase, subunit A, domain 3"/>
    <property type="match status" value="1"/>
</dbReference>